<dbReference type="PANTHER" id="PTHR43433">
    <property type="entry name" value="HYDROLASE, ALPHA/BETA FOLD FAMILY PROTEIN"/>
    <property type="match status" value="1"/>
</dbReference>
<dbReference type="Pfam" id="PF00561">
    <property type="entry name" value="Abhydrolase_1"/>
    <property type="match status" value="1"/>
</dbReference>
<proteinExistence type="predicted"/>
<name>A0A074MSY6_ERYLO</name>
<dbReference type="PANTHER" id="PTHR43433:SF5">
    <property type="entry name" value="AB HYDROLASE-1 DOMAIN-CONTAINING PROTEIN"/>
    <property type="match status" value="1"/>
</dbReference>
<sequence length="309" mass="33106">MPTITTPNTGIELFFEDHGDPSHETILLVMGLGAQMTLWPDELVEALVGHGFRVIRYDNRDIGLSQKFEGARAPKPAWQVIRKKIGWPARVPYTLADMADDAAGLLSALEIEKAHVVGASMGGMIAQLVGVNHPERLHSLTSIMSTTGNGSLPMADKSAMEALVAPLKSLDEEDLVAHGLNIARSTGSPGYPSDPERVRERTLKSIRRSVYPPGLPRQLAAIIDDGCRRSRLANVNAPTLVLHGEGDPLVKLEGGEDTAKHIPGAKLVTIPGWGHDLPLELVDLLAGHVADHARSARGSAMSEKTPLPA</sequence>
<gene>
    <name evidence="2" type="ORF">EH31_15010</name>
</gene>
<dbReference type="RefSeq" id="WP_034961500.1">
    <property type="nucleotide sequence ID" value="NZ_JMIW01000007.1"/>
</dbReference>
<keyword evidence="3" id="KW-1185">Reference proteome</keyword>
<dbReference type="EMBL" id="JMIW01000007">
    <property type="protein sequence ID" value="KEO88747.1"/>
    <property type="molecule type" value="Genomic_DNA"/>
</dbReference>
<dbReference type="Proteomes" id="UP000027647">
    <property type="component" value="Unassembled WGS sequence"/>
</dbReference>
<dbReference type="GO" id="GO:0046503">
    <property type="term" value="P:glycerolipid catabolic process"/>
    <property type="evidence" value="ECO:0007669"/>
    <property type="project" value="TreeGrafter"/>
</dbReference>
<evidence type="ECO:0000259" key="1">
    <source>
        <dbReference type="Pfam" id="PF00561"/>
    </source>
</evidence>
<accession>A0A074MSY6</accession>
<dbReference type="GO" id="GO:0004806">
    <property type="term" value="F:triacylglycerol lipase activity"/>
    <property type="evidence" value="ECO:0007669"/>
    <property type="project" value="TreeGrafter"/>
</dbReference>
<dbReference type="Gene3D" id="3.40.50.1820">
    <property type="entry name" value="alpha/beta hydrolase"/>
    <property type="match status" value="1"/>
</dbReference>
<dbReference type="SUPFAM" id="SSF53474">
    <property type="entry name" value="alpha/beta-Hydrolases"/>
    <property type="match status" value="1"/>
</dbReference>
<keyword evidence="2" id="KW-0378">Hydrolase</keyword>
<evidence type="ECO:0000313" key="2">
    <source>
        <dbReference type="EMBL" id="KEO88747.1"/>
    </source>
</evidence>
<dbReference type="STRING" id="1044.EH31_15010"/>
<feature type="domain" description="AB hydrolase-1" evidence="1">
    <location>
        <begin position="25"/>
        <end position="279"/>
    </location>
</feature>
<protein>
    <submittedName>
        <fullName evidence="2">Alpha/beta hydrolase</fullName>
    </submittedName>
</protein>
<dbReference type="InterPro" id="IPR000073">
    <property type="entry name" value="AB_hydrolase_1"/>
</dbReference>
<comment type="caution">
    <text evidence="2">The sequence shown here is derived from an EMBL/GenBank/DDBJ whole genome shotgun (WGS) entry which is preliminary data.</text>
</comment>
<dbReference type="AlphaFoldDB" id="A0A074MSY6"/>
<dbReference type="InterPro" id="IPR029058">
    <property type="entry name" value="AB_hydrolase_fold"/>
</dbReference>
<evidence type="ECO:0000313" key="3">
    <source>
        <dbReference type="Proteomes" id="UP000027647"/>
    </source>
</evidence>
<reference evidence="2 3" key="1">
    <citation type="submission" date="2014-04" db="EMBL/GenBank/DDBJ databases">
        <title>A comprehensive comparison of genomes of Erythrobacter spp. strains.</title>
        <authorList>
            <person name="Zheng Q."/>
        </authorList>
    </citation>
    <scope>NUCLEOTIDE SEQUENCE [LARGE SCALE GENOMIC DNA]</scope>
    <source>
        <strain evidence="2 3">DSM 6997</strain>
    </source>
</reference>
<dbReference type="InterPro" id="IPR050471">
    <property type="entry name" value="AB_hydrolase"/>
</dbReference>
<organism evidence="2 3">
    <name type="scientific">Erythrobacter longus</name>
    <dbReference type="NCBI Taxonomy" id="1044"/>
    <lineage>
        <taxon>Bacteria</taxon>
        <taxon>Pseudomonadati</taxon>
        <taxon>Pseudomonadota</taxon>
        <taxon>Alphaproteobacteria</taxon>
        <taxon>Sphingomonadales</taxon>
        <taxon>Erythrobacteraceae</taxon>
        <taxon>Erythrobacter/Porphyrobacter group</taxon>
        <taxon>Erythrobacter</taxon>
    </lineage>
</organism>
<dbReference type="OrthoDB" id="9798888at2"/>
<dbReference type="eggNOG" id="COG2267">
    <property type="taxonomic scope" value="Bacteria"/>
</dbReference>